<evidence type="ECO:0000313" key="2">
    <source>
        <dbReference type="EMBL" id="NIY66344.1"/>
    </source>
</evidence>
<feature type="region of interest" description="Disordered" evidence="1">
    <location>
        <begin position="115"/>
        <end position="155"/>
    </location>
</feature>
<proteinExistence type="predicted"/>
<organism evidence="2 3">
    <name type="scientific">Streptomyces malaysiensis</name>
    <dbReference type="NCBI Taxonomy" id="92644"/>
    <lineage>
        <taxon>Bacteria</taxon>
        <taxon>Bacillati</taxon>
        <taxon>Actinomycetota</taxon>
        <taxon>Actinomycetes</taxon>
        <taxon>Kitasatosporales</taxon>
        <taxon>Streptomycetaceae</taxon>
        <taxon>Streptomyces</taxon>
        <taxon>Streptomyces violaceusniger group</taxon>
    </lineage>
</organism>
<feature type="compositionally biased region" description="Polar residues" evidence="1">
    <location>
        <begin position="141"/>
        <end position="155"/>
    </location>
</feature>
<dbReference type="AlphaFoldDB" id="A0A7X5X4C7"/>
<reference evidence="2 3" key="1">
    <citation type="submission" date="2020-02" db="EMBL/GenBank/DDBJ databases">
        <title>Streptomyces malaysiensis DSM14702 (JHCC583434, PFL_A843) Genome sequencing and assembly.</title>
        <authorList>
            <person name="Samborskyy M."/>
        </authorList>
    </citation>
    <scope>NUCLEOTIDE SEQUENCE [LARGE SCALE GENOMIC DNA]</scope>
    <source>
        <strain evidence="2 3">DSM 14702</strain>
    </source>
</reference>
<evidence type="ECO:0000256" key="1">
    <source>
        <dbReference type="SAM" id="MobiDB-lite"/>
    </source>
</evidence>
<dbReference type="Proteomes" id="UP000536624">
    <property type="component" value="Unassembled WGS sequence"/>
</dbReference>
<name>A0A7X5X4C7_STRMQ</name>
<sequence>MLYERAESVALWGSVGLATTESSDSARCLLSPERLADERQQGQHRRLGGGQLGVLGQFAREELDLLVDPLREVPVVPGGVPQCGGARSYALASRPAHSTHNSLSASRAAYSSGSVRSHAGWPATARTQGCSLASRAGPGNTAKSDFSASVRTRIS</sequence>
<protein>
    <submittedName>
        <fullName evidence="2">Uncharacterized protein</fullName>
    </submittedName>
</protein>
<comment type="caution">
    <text evidence="2">The sequence shown here is derived from an EMBL/GenBank/DDBJ whole genome shotgun (WGS) entry which is preliminary data.</text>
</comment>
<dbReference type="EMBL" id="JAALLH010000001">
    <property type="protein sequence ID" value="NIY66344.1"/>
    <property type="molecule type" value="Genomic_DNA"/>
</dbReference>
<evidence type="ECO:0000313" key="3">
    <source>
        <dbReference type="Proteomes" id="UP000536624"/>
    </source>
</evidence>
<accession>A0A7X5X4C7</accession>
<gene>
    <name evidence="2" type="ORF">SMALB_4365</name>
</gene>